<evidence type="ECO:0000256" key="1">
    <source>
        <dbReference type="ARBA" id="ARBA00004418"/>
    </source>
</evidence>
<evidence type="ECO:0000256" key="2">
    <source>
        <dbReference type="ARBA" id="ARBA00022729"/>
    </source>
</evidence>
<dbReference type="GO" id="GO:0055085">
    <property type="term" value="P:transmembrane transport"/>
    <property type="evidence" value="ECO:0007669"/>
    <property type="project" value="InterPro"/>
</dbReference>
<feature type="chain" id="PRO_5035178458" description="C4-dicarboxylate ABC transporter substrate-binding protein" evidence="4">
    <location>
        <begin position="26"/>
        <end position="381"/>
    </location>
</feature>
<protein>
    <recommendedName>
        <fullName evidence="7">C4-dicarboxylate ABC transporter substrate-binding protein</fullName>
    </recommendedName>
</protein>
<proteinExistence type="predicted"/>
<comment type="subcellular location">
    <subcellularLocation>
        <location evidence="1">Periplasm</location>
    </subcellularLocation>
</comment>
<dbReference type="CDD" id="cd13666">
    <property type="entry name" value="PBP2_TRAP_DctP_like_1"/>
    <property type="match status" value="1"/>
</dbReference>
<dbReference type="PANTHER" id="PTHR33376">
    <property type="match status" value="1"/>
</dbReference>
<evidence type="ECO:0000313" key="5">
    <source>
        <dbReference type="EMBL" id="GHF67150.1"/>
    </source>
</evidence>
<dbReference type="EMBL" id="BNCJ01000019">
    <property type="protein sequence ID" value="GHF67150.1"/>
    <property type="molecule type" value="Genomic_DNA"/>
</dbReference>
<dbReference type="InterPro" id="IPR018389">
    <property type="entry name" value="DctP_fam"/>
</dbReference>
<dbReference type="Pfam" id="PF03480">
    <property type="entry name" value="DctP"/>
    <property type="match status" value="1"/>
</dbReference>
<keyword evidence="6" id="KW-1185">Reference proteome</keyword>
<sequence length="381" mass="40055">MKTFTSYLTAATLAATVALPGAASAKDLRIALGLPDIYAAYEPLVAFGKTLETELQLPAKVYAMSLLTLAETAGGVRDGLTDIGFVVFPYHPVEFSEVNLPANLSMLATVGAPNANPGAAMAGAMMEYTLLNCPDCLTQMKANNQVYLSGTSTPPYRLLCSKPIVTADNVTGARLRAGAANYARWTDALGGSAVTVPGNETYDAMSQGVVDCTMSPLGDLIGGRYIDVTKNINLGAPGGVFMGLGAANVNRDVWQGLSAEQRAGMLKAAMTLSADAVFAYLEDDAEGMAAAKEKGVEIAEGDESLLKATADFVEKDVATVAAQFTDQFKVQNVDQKIETFRGLVDKWKGLTADIGEDKAKLADLYWTEIGSKVDAATLGMD</sequence>
<reference evidence="5" key="1">
    <citation type="journal article" date="2014" name="Int. J. Syst. Evol. Microbiol.">
        <title>Complete genome sequence of Corynebacterium casei LMG S-19264T (=DSM 44701T), isolated from a smear-ripened cheese.</title>
        <authorList>
            <consortium name="US DOE Joint Genome Institute (JGI-PGF)"/>
            <person name="Walter F."/>
            <person name="Albersmeier A."/>
            <person name="Kalinowski J."/>
            <person name="Ruckert C."/>
        </authorList>
    </citation>
    <scope>NUCLEOTIDE SEQUENCE</scope>
    <source>
        <strain evidence="5">KCTC 42650</strain>
    </source>
</reference>
<keyword evidence="3" id="KW-0574">Periplasm</keyword>
<feature type="signal peptide" evidence="4">
    <location>
        <begin position="1"/>
        <end position="25"/>
    </location>
</feature>
<accession>A0A8J3H0L2</accession>
<name>A0A8J3H0L2_9RHOB</name>
<dbReference type="RefSeq" id="WP_189682186.1">
    <property type="nucleotide sequence ID" value="NZ_BNCJ01000019.1"/>
</dbReference>
<evidence type="ECO:0000256" key="4">
    <source>
        <dbReference type="SAM" id="SignalP"/>
    </source>
</evidence>
<dbReference type="InterPro" id="IPR038404">
    <property type="entry name" value="TRAP_DctP_sf"/>
</dbReference>
<reference evidence="5" key="2">
    <citation type="submission" date="2020-09" db="EMBL/GenBank/DDBJ databases">
        <authorList>
            <person name="Sun Q."/>
            <person name="Kim S."/>
        </authorList>
    </citation>
    <scope>NUCLEOTIDE SEQUENCE</scope>
    <source>
        <strain evidence="5">KCTC 42650</strain>
    </source>
</reference>
<dbReference type="Gene3D" id="3.40.190.170">
    <property type="entry name" value="Bacterial extracellular solute-binding protein, family 7"/>
    <property type="match status" value="1"/>
</dbReference>
<evidence type="ECO:0000256" key="3">
    <source>
        <dbReference type="ARBA" id="ARBA00022764"/>
    </source>
</evidence>
<dbReference type="GO" id="GO:0042597">
    <property type="term" value="C:periplasmic space"/>
    <property type="evidence" value="ECO:0007669"/>
    <property type="project" value="UniProtKB-SubCell"/>
</dbReference>
<keyword evidence="2 4" id="KW-0732">Signal</keyword>
<gene>
    <name evidence="5" type="ORF">GCM10017056_42990</name>
</gene>
<evidence type="ECO:0000313" key="6">
    <source>
        <dbReference type="Proteomes" id="UP000626220"/>
    </source>
</evidence>
<comment type="caution">
    <text evidence="5">The sequence shown here is derived from an EMBL/GenBank/DDBJ whole genome shotgun (WGS) entry which is preliminary data.</text>
</comment>
<dbReference type="PANTHER" id="PTHR33376:SF4">
    <property type="entry name" value="SIALIC ACID-BINDING PERIPLASMIC PROTEIN SIAP"/>
    <property type="match status" value="1"/>
</dbReference>
<evidence type="ECO:0008006" key="7">
    <source>
        <dbReference type="Google" id="ProtNLM"/>
    </source>
</evidence>
<dbReference type="AlphaFoldDB" id="A0A8J3H0L2"/>
<dbReference type="Proteomes" id="UP000626220">
    <property type="component" value="Unassembled WGS sequence"/>
</dbReference>
<organism evidence="5 6">
    <name type="scientific">Seohaeicola zhoushanensis</name>
    <dbReference type="NCBI Taxonomy" id="1569283"/>
    <lineage>
        <taxon>Bacteria</taxon>
        <taxon>Pseudomonadati</taxon>
        <taxon>Pseudomonadota</taxon>
        <taxon>Alphaproteobacteria</taxon>
        <taxon>Rhodobacterales</taxon>
        <taxon>Roseobacteraceae</taxon>
        <taxon>Seohaeicola</taxon>
    </lineage>
</organism>